<name>A0A1G8Y8F0_9RHOB</name>
<sequence length="73" mass="7495">MIDGTVAGRAPARGMAPQRRFGALYGTRSAKAQSDALTSPKRQPAGTGRRSHGGFALIPCALALRSTPAGDQS</sequence>
<dbReference type="STRING" id="571298.SAMN04488026_102832"/>
<organism evidence="2 3">
    <name type="scientific">Aliiruegeria lutimaris</name>
    <dbReference type="NCBI Taxonomy" id="571298"/>
    <lineage>
        <taxon>Bacteria</taxon>
        <taxon>Pseudomonadati</taxon>
        <taxon>Pseudomonadota</taxon>
        <taxon>Alphaproteobacteria</taxon>
        <taxon>Rhodobacterales</taxon>
        <taxon>Roseobacteraceae</taxon>
        <taxon>Aliiruegeria</taxon>
    </lineage>
</organism>
<feature type="region of interest" description="Disordered" evidence="1">
    <location>
        <begin position="1"/>
        <end position="52"/>
    </location>
</feature>
<reference evidence="2 3" key="1">
    <citation type="submission" date="2016-10" db="EMBL/GenBank/DDBJ databases">
        <authorList>
            <person name="de Groot N.N."/>
        </authorList>
    </citation>
    <scope>NUCLEOTIDE SEQUENCE [LARGE SCALE GENOMIC DNA]</scope>
    <source>
        <strain evidence="2 3">DSM 25294</strain>
    </source>
</reference>
<dbReference type="AlphaFoldDB" id="A0A1G8Y8F0"/>
<keyword evidence="3" id="KW-1185">Reference proteome</keyword>
<proteinExistence type="predicted"/>
<dbReference type="EMBL" id="FNEK01000028">
    <property type="protein sequence ID" value="SDJ98380.1"/>
    <property type="molecule type" value="Genomic_DNA"/>
</dbReference>
<evidence type="ECO:0000256" key="1">
    <source>
        <dbReference type="SAM" id="MobiDB-lite"/>
    </source>
</evidence>
<gene>
    <name evidence="2" type="ORF">SAMN04488026_102832</name>
</gene>
<accession>A0A1G8Y8F0</accession>
<evidence type="ECO:0000313" key="3">
    <source>
        <dbReference type="Proteomes" id="UP000199382"/>
    </source>
</evidence>
<feature type="compositionally biased region" description="Polar residues" evidence="1">
    <location>
        <begin position="30"/>
        <end position="41"/>
    </location>
</feature>
<protein>
    <submittedName>
        <fullName evidence="2">Uncharacterized protein</fullName>
    </submittedName>
</protein>
<dbReference type="Proteomes" id="UP000199382">
    <property type="component" value="Unassembled WGS sequence"/>
</dbReference>
<evidence type="ECO:0000313" key="2">
    <source>
        <dbReference type="EMBL" id="SDJ98380.1"/>
    </source>
</evidence>